<dbReference type="Gene3D" id="1.20.1440.60">
    <property type="entry name" value="23S rRNA-intervening sequence"/>
    <property type="match status" value="1"/>
</dbReference>
<dbReference type="SUPFAM" id="SSF158446">
    <property type="entry name" value="IVS-encoded protein-like"/>
    <property type="match status" value="1"/>
</dbReference>
<protein>
    <submittedName>
        <fullName evidence="1">Four helix bundle protein</fullName>
    </submittedName>
</protein>
<dbReference type="EMBL" id="RJTM01000029">
    <property type="protein sequence ID" value="RNL90698.1"/>
    <property type="molecule type" value="Genomic_DNA"/>
</dbReference>
<dbReference type="NCBIfam" id="TIGR02436">
    <property type="entry name" value="four helix bundle protein"/>
    <property type="match status" value="1"/>
</dbReference>
<dbReference type="RefSeq" id="WP_123215075.1">
    <property type="nucleotide sequence ID" value="NZ_RJTM01000029.1"/>
</dbReference>
<gene>
    <name evidence="1" type="ORF">ED312_05855</name>
</gene>
<dbReference type="Proteomes" id="UP000267469">
    <property type="component" value="Unassembled WGS sequence"/>
</dbReference>
<dbReference type="OrthoDB" id="285993at2"/>
<reference evidence="1 2" key="1">
    <citation type="submission" date="2018-10" db="EMBL/GenBank/DDBJ databases">
        <title>Sinomicrobium pectinilyticum sp. nov., a pectinase-producing bacterium isolated from alkaline and saline soil, and emended description of the genus Sinomicrobium.</title>
        <authorList>
            <person name="Cheng B."/>
            <person name="Li C."/>
            <person name="Lai Q."/>
            <person name="Du M."/>
            <person name="Shao Z."/>
            <person name="Xu P."/>
            <person name="Yang C."/>
        </authorList>
    </citation>
    <scope>NUCLEOTIDE SEQUENCE [LARGE SCALE GENOMIC DNA]</scope>
    <source>
        <strain evidence="1 2">5DNS001</strain>
    </source>
</reference>
<organism evidence="1 2">
    <name type="scientific">Sinomicrobium pectinilyticum</name>
    <dbReference type="NCBI Taxonomy" id="1084421"/>
    <lineage>
        <taxon>Bacteria</taxon>
        <taxon>Pseudomonadati</taxon>
        <taxon>Bacteroidota</taxon>
        <taxon>Flavobacteriia</taxon>
        <taxon>Flavobacteriales</taxon>
        <taxon>Flavobacteriaceae</taxon>
        <taxon>Sinomicrobium</taxon>
    </lineage>
</organism>
<keyword evidence="2" id="KW-1185">Reference proteome</keyword>
<dbReference type="AlphaFoldDB" id="A0A3N0ERZ0"/>
<name>A0A3N0ERZ0_SINP1</name>
<dbReference type="InterPro" id="IPR036583">
    <property type="entry name" value="23S_rRNA_IVS_sf"/>
</dbReference>
<proteinExistence type="predicted"/>
<comment type="caution">
    <text evidence="1">The sequence shown here is derived from an EMBL/GenBank/DDBJ whole genome shotgun (WGS) entry which is preliminary data.</text>
</comment>
<sequence length="99" mass="11050">MTNAEFNEQMRNRTPEYAVRVLGFSEAIPENISARVIGYQLAKSSTSVGANSRAFCRGGSAKEHYAKICLVEEADECLYWAKGIERLKIVSKIKSTCKK</sequence>
<dbReference type="InterPro" id="IPR012657">
    <property type="entry name" value="23S_rRNA-intervening_sequence"/>
</dbReference>
<evidence type="ECO:0000313" key="2">
    <source>
        <dbReference type="Proteomes" id="UP000267469"/>
    </source>
</evidence>
<evidence type="ECO:0000313" key="1">
    <source>
        <dbReference type="EMBL" id="RNL90698.1"/>
    </source>
</evidence>
<accession>A0A3N0ERZ0</accession>